<organism evidence="1 2">
    <name type="scientific">Araneus ventricosus</name>
    <name type="common">Orbweaver spider</name>
    <name type="synonym">Epeira ventricosa</name>
    <dbReference type="NCBI Taxonomy" id="182803"/>
    <lineage>
        <taxon>Eukaryota</taxon>
        <taxon>Metazoa</taxon>
        <taxon>Ecdysozoa</taxon>
        <taxon>Arthropoda</taxon>
        <taxon>Chelicerata</taxon>
        <taxon>Arachnida</taxon>
        <taxon>Araneae</taxon>
        <taxon>Araneomorphae</taxon>
        <taxon>Entelegynae</taxon>
        <taxon>Araneoidea</taxon>
        <taxon>Araneidae</taxon>
        <taxon>Araneus</taxon>
    </lineage>
</organism>
<accession>A0A4Y1ZTF0</accession>
<dbReference type="AlphaFoldDB" id="A0A4Y1ZTF0"/>
<dbReference type="EMBL" id="BGPR01077585">
    <property type="protein sequence ID" value="GBL66393.1"/>
    <property type="molecule type" value="Genomic_DNA"/>
</dbReference>
<comment type="caution">
    <text evidence="1">The sequence shown here is derived from an EMBL/GenBank/DDBJ whole genome shotgun (WGS) entry which is preliminary data.</text>
</comment>
<reference evidence="1 2" key="1">
    <citation type="journal article" date="2019" name="Sci. Rep.">
        <title>Orb-weaving spider Araneus ventricosus genome elucidates the spidroin gene catalogue.</title>
        <authorList>
            <person name="Kono N."/>
            <person name="Nakamura H."/>
            <person name="Ohtoshi R."/>
            <person name="Moran D.A.P."/>
            <person name="Shinohara A."/>
            <person name="Yoshida Y."/>
            <person name="Fujiwara M."/>
            <person name="Mori M."/>
            <person name="Tomita M."/>
            <person name="Arakawa K."/>
        </authorList>
    </citation>
    <scope>NUCLEOTIDE SEQUENCE [LARGE SCALE GENOMIC DNA]</scope>
</reference>
<evidence type="ECO:0000313" key="2">
    <source>
        <dbReference type="Proteomes" id="UP000499080"/>
    </source>
</evidence>
<protein>
    <recommendedName>
        <fullName evidence="3">HTH psq-type domain-containing protein</fullName>
    </recommendedName>
</protein>
<sequence>MALYKPKSDKMTFTSERMEEAKRILEASGSKRKAGNDLGINERTLRKRLQAGTVPTSLGQFNRVLTEEMEKELAQHCKDLYSMLYGLTWKHIMKVDFEYAGVNRVAGRFNNEKKSSGKDWLKSVCKRHTLSVRNPEQCSVARAMDFKEVQVKRFYNNLKSCCLETKFPAHRKFTMDETGI</sequence>
<keyword evidence="2" id="KW-1185">Reference proteome</keyword>
<proteinExistence type="predicted"/>
<evidence type="ECO:0000313" key="1">
    <source>
        <dbReference type="EMBL" id="GBL66393.1"/>
    </source>
</evidence>
<evidence type="ECO:0008006" key="3">
    <source>
        <dbReference type="Google" id="ProtNLM"/>
    </source>
</evidence>
<dbReference type="OrthoDB" id="8196103at2759"/>
<name>A0A4Y1ZTF0_ARAVE</name>
<dbReference type="Proteomes" id="UP000499080">
    <property type="component" value="Unassembled WGS sequence"/>
</dbReference>
<gene>
    <name evidence="1" type="ORF">AVEN_5186_1</name>
</gene>